<name>A0A4Y9S4T8_9BURK</name>
<proteinExistence type="predicted"/>
<reference evidence="1 2" key="1">
    <citation type="submission" date="2019-03" db="EMBL/GenBank/DDBJ databases">
        <title>Draft Genome Sequence of Massilia arenosa sp. nov., a Novel Massilia Species Isolated from a Sandy-loam Maize Soil.</title>
        <authorList>
            <person name="Raths R."/>
            <person name="Peta V."/>
            <person name="Bucking H."/>
        </authorList>
    </citation>
    <scope>NUCLEOTIDE SEQUENCE [LARGE SCALE GENOMIC DNA]</scope>
    <source>
        <strain evidence="1 2">MC02</strain>
    </source>
</reference>
<protein>
    <submittedName>
        <fullName evidence="1">Uncharacterized protein</fullName>
    </submittedName>
</protein>
<dbReference type="EMBL" id="SPVF01000218">
    <property type="protein sequence ID" value="TFW16200.1"/>
    <property type="molecule type" value="Genomic_DNA"/>
</dbReference>
<sequence length="89" mass="10215">MNFEIKIRERRTDRQAEALVQHALALRSITGPVDAIEHMVKGGIPRAVIERIISAGARNRRPSALSMVQLLWKLERSQSIVRWKDVEED</sequence>
<evidence type="ECO:0000313" key="1">
    <source>
        <dbReference type="EMBL" id="TFW16200.1"/>
    </source>
</evidence>
<organism evidence="1 2">
    <name type="scientific">Zemynaea arenosa</name>
    <dbReference type="NCBI Taxonomy" id="2561931"/>
    <lineage>
        <taxon>Bacteria</taxon>
        <taxon>Pseudomonadati</taxon>
        <taxon>Pseudomonadota</taxon>
        <taxon>Betaproteobacteria</taxon>
        <taxon>Burkholderiales</taxon>
        <taxon>Oxalobacteraceae</taxon>
        <taxon>Telluria group</taxon>
        <taxon>Zemynaea</taxon>
    </lineage>
</organism>
<accession>A0A4Y9S4T8</accession>
<dbReference type="AlphaFoldDB" id="A0A4Y9S4T8"/>
<dbReference type="RefSeq" id="WP_135208382.1">
    <property type="nucleotide sequence ID" value="NZ_SPVF01000218.1"/>
</dbReference>
<keyword evidence="2" id="KW-1185">Reference proteome</keyword>
<dbReference type="Proteomes" id="UP000298438">
    <property type="component" value="Unassembled WGS sequence"/>
</dbReference>
<evidence type="ECO:0000313" key="2">
    <source>
        <dbReference type="Proteomes" id="UP000298438"/>
    </source>
</evidence>
<comment type="caution">
    <text evidence="1">The sequence shown here is derived from an EMBL/GenBank/DDBJ whole genome shotgun (WGS) entry which is preliminary data.</text>
</comment>
<gene>
    <name evidence="1" type="ORF">E4L96_16890</name>
</gene>